<dbReference type="PANTHER" id="PTHR33835:SF1">
    <property type="entry name" value="METALLO-BETA-LACTAMASE DOMAIN-CONTAINING PROTEIN"/>
    <property type="match status" value="1"/>
</dbReference>
<sequence>MARIDYRHPDTNAEKGVRDNFWKSNVRSIRAPMLGGSAVAGSLEVFVPGALWLRAYAVSLGGARINARMTVIKLRSGEILIHSPCPFDEALTAEVAALGPVAAIIAPGNFHWLHVRSCQQVFPQAVTCICPGVEQRAKELTFDEVLGDEAPALWQGELSQVLLRDRA</sequence>
<comment type="caution">
    <text evidence="1">The sequence shown here is derived from an EMBL/GenBank/DDBJ whole genome shotgun (WGS) entry which is preliminary data.</text>
</comment>
<accession>A0ABW0QRR8</accession>
<dbReference type="Pfam" id="PF14234">
    <property type="entry name" value="DUF4336"/>
    <property type="match status" value="1"/>
</dbReference>
<name>A0ABW0QRR8_9GAMM</name>
<keyword evidence="2" id="KW-1185">Reference proteome</keyword>
<dbReference type="RefSeq" id="WP_377319783.1">
    <property type="nucleotide sequence ID" value="NZ_JBHSNF010000002.1"/>
</dbReference>
<dbReference type="EMBL" id="JBHSNF010000002">
    <property type="protein sequence ID" value="MFC5526242.1"/>
    <property type="molecule type" value="Genomic_DNA"/>
</dbReference>
<evidence type="ECO:0000313" key="1">
    <source>
        <dbReference type="EMBL" id="MFC5526242.1"/>
    </source>
</evidence>
<dbReference type="InterPro" id="IPR025638">
    <property type="entry name" value="DUF4336"/>
</dbReference>
<protein>
    <submittedName>
        <fullName evidence="1">DUF4336 domain-containing protein</fullName>
    </submittedName>
</protein>
<dbReference type="Proteomes" id="UP001596114">
    <property type="component" value="Unassembled WGS sequence"/>
</dbReference>
<dbReference type="PANTHER" id="PTHR33835">
    <property type="entry name" value="YALI0C07656P"/>
    <property type="match status" value="1"/>
</dbReference>
<reference evidence="2" key="1">
    <citation type="journal article" date="2019" name="Int. J. Syst. Evol. Microbiol.">
        <title>The Global Catalogue of Microorganisms (GCM) 10K type strain sequencing project: providing services to taxonomists for standard genome sequencing and annotation.</title>
        <authorList>
            <consortium name="The Broad Institute Genomics Platform"/>
            <consortium name="The Broad Institute Genome Sequencing Center for Infectious Disease"/>
            <person name="Wu L."/>
            <person name="Ma J."/>
        </authorList>
    </citation>
    <scope>NUCLEOTIDE SEQUENCE [LARGE SCALE GENOMIC DNA]</scope>
    <source>
        <strain evidence="2">CGMCC 1.16619</strain>
    </source>
</reference>
<gene>
    <name evidence="1" type="ORF">ACFPPA_10860</name>
</gene>
<proteinExistence type="predicted"/>
<organism evidence="1 2">
    <name type="scientific">Rhodanobacter ginsengisoli</name>
    <dbReference type="NCBI Taxonomy" id="418646"/>
    <lineage>
        <taxon>Bacteria</taxon>
        <taxon>Pseudomonadati</taxon>
        <taxon>Pseudomonadota</taxon>
        <taxon>Gammaproteobacteria</taxon>
        <taxon>Lysobacterales</taxon>
        <taxon>Rhodanobacteraceae</taxon>
        <taxon>Rhodanobacter</taxon>
    </lineage>
</organism>
<evidence type="ECO:0000313" key="2">
    <source>
        <dbReference type="Proteomes" id="UP001596114"/>
    </source>
</evidence>